<dbReference type="Gene3D" id="2.130.10.10">
    <property type="entry name" value="YVTN repeat-like/Quinoprotein amine dehydrogenase"/>
    <property type="match status" value="1"/>
</dbReference>
<dbReference type="AlphaFoldDB" id="A0A6F8T564"/>
<organism evidence="5 6">
    <name type="scientific">Legionella antarctica</name>
    <dbReference type="NCBI Taxonomy" id="2708020"/>
    <lineage>
        <taxon>Bacteria</taxon>
        <taxon>Pseudomonadati</taxon>
        <taxon>Pseudomonadota</taxon>
        <taxon>Gammaproteobacteria</taxon>
        <taxon>Legionellales</taxon>
        <taxon>Legionellaceae</taxon>
        <taxon>Legionella</taxon>
    </lineage>
</organism>
<dbReference type="Pfam" id="PF00400">
    <property type="entry name" value="WD40"/>
    <property type="match status" value="1"/>
</dbReference>
<dbReference type="InterPro" id="IPR019775">
    <property type="entry name" value="WD40_repeat_CS"/>
</dbReference>
<dbReference type="InterPro" id="IPR033010">
    <property type="entry name" value="Cdc20/Fizzy"/>
</dbReference>
<dbReference type="GO" id="GO:0031145">
    <property type="term" value="P:anaphase-promoting complex-dependent catabolic process"/>
    <property type="evidence" value="ECO:0007669"/>
    <property type="project" value="TreeGrafter"/>
</dbReference>
<keyword evidence="2" id="KW-0677">Repeat</keyword>
<dbReference type="GO" id="GO:0010997">
    <property type="term" value="F:anaphase-promoting complex binding"/>
    <property type="evidence" value="ECO:0007669"/>
    <property type="project" value="InterPro"/>
</dbReference>
<evidence type="ECO:0000256" key="4">
    <source>
        <dbReference type="PROSITE-ProRule" id="PRU00221"/>
    </source>
</evidence>
<reference evidence="5" key="1">
    <citation type="journal article" date="2020" name="Microbiol. Resour. Announc.">
        <title>Complete Genome Sequence of Novel Psychrotolerant Legionella Strain TUM19329, Isolated from Antarctic Lake Sediment.</title>
        <authorList>
            <person name="Shimada S."/>
            <person name="Nakai R."/>
            <person name="Aoki K."/>
            <person name="Shimoeda N."/>
            <person name="Ohno G."/>
            <person name="Miyazaki Y."/>
            <person name="Kudoh S."/>
            <person name="Imura S."/>
            <person name="Watanabe K."/>
            <person name="Ishii Y."/>
            <person name="Tateda K."/>
        </authorList>
    </citation>
    <scope>NUCLEOTIDE SEQUENCE [LARGE SCALE GENOMIC DNA]</scope>
    <source>
        <strain evidence="5">TUM19329</strain>
    </source>
</reference>
<evidence type="ECO:0000313" key="5">
    <source>
        <dbReference type="EMBL" id="BCA95589.1"/>
    </source>
</evidence>
<dbReference type="PROSITE" id="PS00678">
    <property type="entry name" value="WD_REPEATS_1"/>
    <property type="match status" value="1"/>
</dbReference>
<name>A0A6F8T564_9GAMM</name>
<evidence type="ECO:0000256" key="2">
    <source>
        <dbReference type="ARBA" id="ARBA00022737"/>
    </source>
</evidence>
<dbReference type="RefSeq" id="WP_173237156.1">
    <property type="nucleotide sequence ID" value="NZ_AP022839.1"/>
</dbReference>
<dbReference type="SUPFAM" id="SSF50978">
    <property type="entry name" value="WD40 repeat-like"/>
    <property type="match status" value="1"/>
</dbReference>
<dbReference type="GO" id="GO:1905786">
    <property type="term" value="P:positive regulation of anaphase-promoting complex-dependent catabolic process"/>
    <property type="evidence" value="ECO:0007669"/>
    <property type="project" value="TreeGrafter"/>
</dbReference>
<keyword evidence="1 4" id="KW-0853">WD repeat</keyword>
<dbReference type="InterPro" id="IPR015943">
    <property type="entry name" value="WD40/YVTN_repeat-like_dom_sf"/>
</dbReference>
<dbReference type="PANTHER" id="PTHR19918">
    <property type="entry name" value="CELL DIVISION CYCLE 20 CDC20 FIZZY -RELATED"/>
    <property type="match status" value="1"/>
</dbReference>
<feature type="repeat" description="WD" evidence="4">
    <location>
        <begin position="273"/>
        <end position="317"/>
    </location>
</feature>
<dbReference type="GO" id="GO:1990757">
    <property type="term" value="F:ubiquitin ligase activator activity"/>
    <property type="evidence" value="ECO:0007669"/>
    <property type="project" value="TreeGrafter"/>
</dbReference>
<evidence type="ECO:0000313" key="6">
    <source>
        <dbReference type="Proteomes" id="UP000502894"/>
    </source>
</evidence>
<evidence type="ECO:0000256" key="3">
    <source>
        <dbReference type="ARBA" id="ARBA00023306"/>
    </source>
</evidence>
<dbReference type="PANTHER" id="PTHR19918:SF1">
    <property type="entry name" value="FIZZY-RELATED PROTEIN HOMOLOG"/>
    <property type="match status" value="1"/>
</dbReference>
<keyword evidence="3" id="KW-0131">Cell cycle</keyword>
<keyword evidence="6" id="KW-1185">Reference proteome</keyword>
<dbReference type="PROSITE" id="PS50082">
    <property type="entry name" value="WD_REPEATS_2"/>
    <property type="match status" value="1"/>
</dbReference>
<proteinExistence type="predicted"/>
<dbReference type="Proteomes" id="UP000502894">
    <property type="component" value="Chromosome"/>
</dbReference>
<gene>
    <name evidence="5" type="ORF">TUM19329_19500</name>
</gene>
<evidence type="ECO:0000256" key="1">
    <source>
        <dbReference type="ARBA" id="ARBA00022574"/>
    </source>
</evidence>
<sequence length="420" mass="46492">MLNPGSMKNKHCFFRTPNHLHSREIPAHAQNFTELGLQKAKLDHVFDDDDPSPYADSLCRALWGVSYQQIYRAPILGFSLPRTQDPVISIRKNPPYVVNNGRCLDLPGLSNDYFVTPICWATEELTYIGLESKLYSYNVIKLQSKKINVGSIADSPITALAYNSSLSVLVRAGSDSSLQFIDTHSNKQTRLNHAESAHTNIVSDMNHGFYMIGKTSHALIHYDLREHTITHSAQFPNSMLTGLAINKHTLAISTDGCIQLYDARKWGKPQLNFEGHNPPSKALDFSPNTGKRIVTGGGAGDQTLKVWNTDTGKIIAQKNMGNLICGVHWLDHDGFFVTQGCNNNGVSCWSIQDSKLSMDASSTLHSDEILFSAQNPVNKDQLITASSGMDESLRFWSVSNTKKPVKVSETSSSLTLPIIR</sequence>
<dbReference type="InterPro" id="IPR036322">
    <property type="entry name" value="WD40_repeat_dom_sf"/>
</dbReference>
<accession>A0A6F8T564</accession>
<dbReference type="InterPro" id="IPR001680">
    <property type="entry name" value="WD40_rpt"/>
</dbReference>
<dbReference type="EMBL" id="AP022839">
    <property type="protein sequence ID" value="BCA95589.1"/>
    <property type="molecule type" value="Genomic_DNA"/>
</dbReference>
<dbReference type="KEGG" id="lant:TUM19329_19500"/>
<protein>
    <submittedName>
        <fullName evidence="5">Uncharacterized protein</fullName>
    </submittedName>
</protein>